<feature type="region of interest" description="Disordered" evidence="1">
    <location>
        <begin position="1"/>
        <end position="60"/>
    </location>
</feature>
<accession>A0A9E7SSZ1</accession>
<sequence>MIRPPGPWAGGRNQTASNQAGVESKRRQVKFGSSETKRARVKSAARQISLPLNRSGVKSR</sequence>
<proteinExistence type="predicted"/>
<reference evidence="2" key="1">
    <citation type="submission" date="2022-04" db="EMBL/GenBank/DDBJ databases">
        <authorList>
            <person name="Friedrich I."/>
            <person name="Schneider D."/>
            <person name="Poehlein A."/>
            <person name="Hertel R."/>
            <person name="Daniel R."/>
        </authorList>
    </citation>
    <scope>NUCLEOTIDE SEQUENCE</scope>
</reference>
<dbReference type="Proteomes" id="UP001055634">
    <property type="component" value="Segment"/>
</dbReference>
<dbReference type="EMBL" id="ON529850">
    <property type="protein sequence ID" value="UTC28520.1"/>
    <property type="molecule type" value="Genomic_DNA"/>
</dbReference>
<feature type="compositionally biased region" description="Polar residues" evidence="1">
    <location>
        <begin position="12"/>
        <end position="21"/>
    </location>
</feature>
<feature type="compositionally biased region" description="Polar residues" evidence="1">
    <location>
        <begin position="50"/>
        <end position="60"/>
    </location>
</feature>
<gene>
    <name evidence="2" type="ORF">GURKE_05180</name>
</gene>
<protein>
    <submittedName>
        <fullName evidence="2">Uncharacterized protein</fullName>
    </submittedName>
</protein>
<evidence type="ECO:0000313" key="3">
    <source>
        <dbReference type="Proteomes" id="UP001055634"/>
    </source>
</evidence>
<name>A0A9E7SSZ1_9CAUD</name>
<organism evidence="2 3">
    <name type="scientific">Brevundimonas phage vB_BpoS-Gurke</name>
    <dbReference type="NCBI Taxonomy" id="2948599"/>
    <lineage>
        <taxon>Viruses</taxon>
        <taxon>Duplodnaviria</taxon>
        <taxon>Heunggongvirae</taxon>
        <taxon>Uroviricota</taxon>
        <taxon>Caudoviricetes</taxon>
        <taxon>Jeanschmidtviridae</taxon>
        <taxon>Kikimoravirus</taxon>
        <taxon>Kikimoravirus gurke</taxon>
    </lineage>
</organism>
<keyword evidence="3" id="KW-1185">Reference proteome</keyword>
<evidence type="ECO:0000313" key="2">
    <source>
        <dbReference type="EMBL" id="UTC28520.1"/>
    </source>
</evidence>
<evidence type="ECO:0000256" key="1">
    <source>
        <dbReference type="SAM" id="MobiDB-lite"/>
    </source>
</evidence>